<evidence type="ECO:0000313" key="3">
    <source>
        <dbReference type="Proteomes" id="UP000266178"/>
    </source>
</evidence>
<dbReference type="AlphaFoldDB" id="A0A399FDP7"/>
<keyword evidence="1" id="KW-0732">Signal</keyword>
<evidence type="ECO:0000256" key="1">
    <source>
        <dbReference type="SAM" id="SignalP"/>
    </source>
</evidence>
<accession>A0A399FDP7</accession>
<protein>
    <recommendedName>
        <fullName evidence="4">DUF5723 domain-containing protein</fullName>
    </recommendedName>
</protein>
<keyword evidence="3" id="KW-1185">Reference proteome</keyword>
<organism evidence="2 3">
    <name type="scientific">Meiothermus granaticius NBRC 107808</name>
    <dbReference type="NCBI Taxonomy" id="1227551"/>
    <lineage>
        <taxon>Bacteria</taxon>
        <taxon>Thermotogati</taxon>
        <taxon>Deinococcota</taxon>
        <taxon>Deinococci</taxon>
        <taxon>Thermales</taxon>
        <taxon>Thermaceae</taxon>
        <taxon>Meiothermus</taxon>
    </lineage>
</organism>
<name>A0A399FDP7_9DEIN</name>
<evidence type="ECO:0008006" key="4">
    <source>
        <dbReference type="Google" id="ProtNLM"/>
    </source>
</evidence>
<proteinExistence type="predicted"/>
<reference evidence="2 3" key="1">
    <citation type="submission" date="2018-08" db="EMBL/GenBank/DDBJ databases">
        <title>Meiothermus granaticius genome AF-68 sequencing project.</title>
        <authorList>
            <person name="Da Costa M.S."/>
            <person name="Albuquerque L."/>
            <person name="Raposo P."/>
            <person name="Froufe H.J.C."/>
            <person name="Barroso C.S."/>
            <person name="Egas C."/>
        </authorList>
    </citation>
    <scope>NUCLEOTIDE SEQUENCE [LARGE SCALE GENOMIC DNA]</scope>
    <source>
        <strain evidence="2 3">AF-68</strain>
    </source>
</reference>
<dbReference type="Proteomes" id="UP000266178">
    <property type="component" value="Unassembled WGS sequence"/>
</dbReference>
<feature type="chain" id="PRO_5017229230" description="DUF5723 domain-containing protein" evidence="1">
    <location>
        <begin position="22"/>
        <end position="451"/>
    </location>
</feature>
<gene>
    <name evidence="2" type="ORF">Mgrana_00022</name>
</gene>
<comment type="caution">
    <text evidence="2">The sequence shown here is derived from an EMBL/GenBank/DDBJ whole genome shotgun (WGS) entry which is preliminary data.</text>
</comment>
<evidence type="ECO:0000313" key="2">
    <source>
        <dbReference type="EMBL" id="RIH93936.1"/>
    </source>
</evidence>
<feature type="signal peptide" evidence="1">
    <location>
        <begin position="1"/>
        <end position="21"/>
    </location>
</feature>
<dbReference type="EMBL" id="QWLB01000001">
    <property type="protein sequence ID" value="RIH93936.1"/>
    <property type="molecule type" value="Genomic_DNA"/>
</dbReference>
<sequence length="451" mass="46089">MKRMKRFFLLGLMALAGLGSAQSVRSLGMGGLTLPGPDAAYLNPAYTAFPASLYGSSANLPLPVGLAALFLRPQTNPLGDIRSPDSPFDLLSAYDQFSHPNEILLNPASSDAFINPATGNPEVVISLDGNGVRVTDGSGRPINLDFSVGRPAGVSNSKALTPEPLFRLPIPFGAGLSADLGVFAGGLGLGISPDARLRQAVASGTLQPNTDYSLSASASAQAGISLGLSYATVIPRLPISEGLTSDMYVGVRGEGFYGLAYLEGTATARVHTDENAQPSNAAYSGKLFYALPGNGSGVGLRADLGVAFQGQGTTVGLGIRNALGYAHWSGIEVTYSEDGQTSSQASERNSFGVAPALFLNAASKLPLELGTLIVGGDLGLEDGFYAHMGAEYQLGELRLRAGLGYSGGLVLGLGAGFALPGFSLDAALTTHPAPITGGTVFGIAVGLGISY</sequence>